<comment type="catalytic activity">
    <reaction evidence="1">
        <text>(7,8-dihydropterin-6-yl)methyl diphosphate + 4-aminobenzoate = 7,8-dihydropteroate + diphosphate</text>
        <dbReference type="Rhea" id="RHEA:19949"/>
        <dbReference type="ChEBI" id="CHEBI:17836"/>
        <dbReference type="ChEBI" id="CHEBI:17839"/>
        <dbReference type="ChEBI" id="CHEBI:33019"/>
        <dbReference type="ChEBI" id="CHEBI:72950"/>
        <dbReference type="EC" id="2.5.1.15"/>
    </reaction>
</comment>
<dbReference type="NCBIfam" id="TIGR01496">
    <property type="entry name" value="DHPS"/>
    <property type="match status" value="1"/>
</dbReference>
<name>A0ABR7N013_9FIRM</name>
<evidence type="ECO:0000313" key="15">
    <source>
        <dbReference type="Proteomes" id="UP000606193"/>
    </source>
</evidence>
<evidence type="ECO:0000313" key="14">
    <source>
        <dbReference type="EMBL" id="MBC8561978.1"/>
    </source>
</evidence>
<dbReference type="InterPro" id="IPR000489">
    <property type="entry name" value="Pterin-binding_dom"/>
</dbReference>
<evidence type="ECO:0000256" key="1">
    <source>
        <dbReference type="ARBA" id="ARBA00000012"/>
    </source>
</evidence>
<dbReference type="RefSeq" id="WP_249297552.1">
    <property type="nucleotide sequence ID" value="NZ_JACRSX010000004.1"/>
</dbReference>
<dbReference type="GO" id="GO:0004156">
    <property type="term" value="F:dihydropteroate synthase activity"/>
    <property type="evidence" value="ECO:0007669"/>
    <property type="project" value="UniProtKB-EC"/>
</dbReference>
<dbReference type="PROSITE" id="PS50972">
    <property type="entry name" value="PTERIN_BINDING"/>
    <property type="match status" value="1"/>
</dbReference>
<comment type="caution">
    <text evidence="14">The sequence shown here is derived from an EMBL/GenBank/DDBJ whole genome shotgun (WGS) entry which is preliminary data.</text>
</comment>
<dbReference type="Pfam" id="PF00809">
    <property type="entry name" value="Pterin_bind"/>
    <property type="match status" value="1"/>
</dbReference>
<keyword evidence="10 12" id="KW-0289">Folate biosynthesis</keyword>
<dbReference type="CDD" id="cd00739">
    <property type="entry name" value="DHPS"/>
    <property type="match status" value="1"/>
</dbReference>
<evidence type="ECO:0000256" key="4">
    <source>
        <dbReference type="ARBA" id="ARBA00009503"/>
    </source>
</evidence>
<dbReference type="PROSITE" id="PS00792">
    <property type="entry name" value="DHPS_1"/>
    <property type="match status" value="1"/>
</dbReference>
<evidence type="ECO:0000256" key="2">
    <source>
        <dbReference type="ARBA" id="ARBA00001946"/>
    </source>
</evidence>
<reference evidence="14 15" key="1">
    <citation type="submission" date="2020-08" db="EMBL/GenBank/DDBJ databases">
        <title>Genome public.</title>
        <authorList>
            <person name="Liu C."/>
            <person name="Sun Q."/>
        </authorList>
    </citation>
    <scope>NUCLEOTIDE SEQUENCE [LARGE SCALE GENOMIC DNA]</scope>
    <source>
        <strain evidence="14 15">NSJ-37</strain>
    </source>
</reference>
<feature type="domain" description="Pterin-binding" evidence="13">
    <location>
        <begin position="15"/>
        <end position="275"/>
    </location>
</feature>
<dbReference type="InterPro" id="IPR045031">
    <property type="entry name" value="DHP_synth-like"/>
</dbReference>
<organism evidence="14 15">
    <name type="scientific">Jutongia huaianensis</name>
    <dbReference type="NCBI Taxonomy" id="2763668"/>
    <lineage>
        <taxon>Bacteria</taxon>
        <taxon>Bacillati</taxon>
        <taxon>Bacillota</taxon>
        <taxon>Clostridia</taxon>
        <taxon>Lachnospirales</taxon>
        <taxon>Lachnospiraceae</taxon>
        <taxon>Jutongia</taxon>
    </lineage>
</organism>
<dbReference type="PANTHER" id="PTHR20941">
    <property type="entry name" value="FOLATE SYNTHESIS PROTEINS"/>
    <property type="match status" value="1"/>
</dbReference>
<dbReference type="InterPro" id="IPR011005">
    <property type="entry name" value="Dihydropteroate_synth-like_sf"/>
</dbReference>
<protein>
    <recommendedName>
        <fullName evidence="6 12">Dihydropteroate synthase</fullName>
        <shortName evidence="12">DHPS</shortName>
        <ecNumber evidence="5 12">2.5.1.15</ecNumber>
    </recommendedName>
    <alternativeName>
        <fullName evidence="11 12">Dihydropteroate pyrophosphorylase</fullName>
    </alternativeName>
</protein>
<evidence type="ECO:0000256" key="6">
    <source>
        <dbReference type="ARBA" id="ARBA00016919"/>
    </source>
</evidence>
<dbReference type="Proteomes" id="UP000606193">
    <property type="component" value="Unassembled WGS sequence"/>
</dbReference>
<keyword evidence="8 12" id="KW-0479">Metal-binding</keyword>
<evidence type="ECO:0000256" key="11">
    <source>
        <dbReference type="ARBA" id="ARBA00030193"/>
    </source>
</evidence>
<evidence type="ECO:0000256" key="5">
    <source>
        <dbReference type="ARBA" id="ARBA00012458"/>
    </source>
</evidence>
<dbReference type="EMBL" id="JACRSX010000004">
    <property type="protein sequence ID" value="MBC8561978.1"/>
    <property type="molecule type" value="Genomic_DNA"/>
</dbReference>
<comment type="pathway">
    <text evidence="3 12">Cofactor biosynthesis; tetrahydrofolate biosynthesis; 7,8-dihydrofolate from 2-amino-4-hydroxy-6-hydroxymethyl-7,8-dihydropteridine diphosphate and 4-aminobenzoate: step 1/2.</text>
</comment>
<gene>
    <name evidence="14" type="primary">folP</name>
    <name evidence="14" type="ORF">H8704_04915</name>
</gene>
<accession>A0ABR7N013</accession>
<keyword evidence="9 12" id="KW-0460">Magnesium</keyword>
<dbReference type="EC" id="2.5.1.15" evidence="5 12"/>
<dbReference type="SUPFAM" id="SSF51717">
    <property type="entry name" value="Dihydropteroate synthetase-like"/>
    <property type="match status" value="1"/>
</dbReference>
<dbReference type="PROSITE" id="PS00793">
    <property type="entry name" value="DHPS_2"/>
    <property type="match status" value="1"/>
</dbReference>
<evidence type="ECO:0000256" key="10">
    <source>
        <dbReference type="ARBA" id="ARBA00022909"/>
    </source>
</evidence>
<comment type="function">
    <text evidence="12">Catalyzes the condensation of para-aminobenzoate (pABA) with 6-hydroxymethyl-7,8-dihydropterin diphosphate (DHPt-PP) to form 7,8-dihydropteroate (H2Pte), the immediate precursor of folate derivatives.</text>
</comment>
<dbReference type="InterPro" id="IPR006390">
    <property type="entry name" value="DHP_synth_dom"/>
</dbReference>
<sequence>MKIGNREFTYGQGHVYIMGILNVTPDSFSDGGKFNDKDAALFHVEEMVQQGADIIDVGGESTRPGYQKITVPEEIERVTGIIEAVKKRFDIPVSIDTYKAPVMDAALAAGADLANDIWGLRYDKFYAPEGKTSVWDCGTMAQIVAKYDVPVCVMHNRDQAVYQNFLEEVLLDLEDSIAIGEKAGISRDRMILDPGVGFAKDYEQNLEILAHLKLFERFELPLLLAASRKSVIGLTLDLPVTEREEGTMVTSVLAGMAGWDFVRVHDVEKNKRALKMLEKILEKDLQRKNKCVNI</sequence>
<proteinExistence type="inferred from homology"/>
<comment type="cofactor">
    <cofactor evidence="2 12">
        <name>Mg(2+)</name>
        <dbReference type="ChEBI" id="CHEBI:18420"/>
    </cofactor>
</comment>
<dbReference type="PANTHER" id="PTHR20941:SF1">
    <property type="entry name" value="FOLIC ACID SYNTHESIS PROTEIN FOL1"/>
    <property type="match status" value="1"/>
</dbReference>
<evidence type="ECO:0000256" key="8">
    <source>
        <dbReference type="ARBA" id="ARBA00022723"/>
    </source>
</evidence>
<comment type="similarity">
    <text evidence="4 12">Belongs to the DHPS family.</text>
</comment>
<dbReference type="Gene3D" id="3.20.20.20">
    <property type="entry name" value="Dihydropteroate synthase-like"/>
    <property type="match status" value="1"/>
</dbReference>
<evidence type="ECO:0000259" key="13">
    <source>
        <dbReference type="PROSITE" id="PS50972"/>
    </source>
</evidence>
<keyword evidence="7 12" id="KW-0808">Transferase</keyword>
<evidence type="ECO:0000256" key="9">
    <source>
        <dbReference type="ARBA" id="ARBA00022842"/>
    </source>
</evidence>
<keyword evidence="15" id="KW-1185">Reference proteome</keyword>
<evidence type="ECO:0000256" key="12">
    <source>
        <dbReference type="RuleBase" id="RU361205"/>
    </source>
</evidence>
<evidence type="ECO:0000256" key="3">
    <source>
        <dbReference type="ARBA" id="ARBA00004763"/>
    </source>
</evidence>
<evidence type="ECO:0000256" key="7">
    <source>
        <dbReference type="ARBA" id="ARBA00022679"/>
    </source>
</evidence>